<keyword evidence="3" id="KW-0862">Zinc</keyword>
<dbReference type="Pfam" id="PF05485">
    <property type="entry name" value="THAP"/>
    <property type="match status" value="1"/>
</dbReference>
<protein>
    <recommendedName>
        <fullName evidence="7">THAP-type domain-containing protein</fullName>
    </recommendedName>
</protein>
<feature type="region of interest" description="Disordered" evidence="6">
    <location>
        <begin position="88"/>
        <end position="107"/>
    </location>
</feature>
<dbReference type="PROSITE" id="PS50950">
    <property type="entry name" value="ZF_THAP"/>
    <property type="match status" value="1"/>
</dbReference>
<dbReference type="GeneID" id="109428301"/>
<evidence type="ECO:0000313" key="8">
    <source>
        <dbReference type="EnsemblMetazoa" id="AALFPA23_010562.P14806"/>
    </source>
</evidence>
<sequence length="182" mass="20399">MPRCAVNVCAISAEQAKNREVYISFHTFPKDPQRRAKWVKLCGLVRDPGTVLYVCSQHFAPDAFVTNATVKKTLMSTGRNILTKDAVPTIRSPEPSDDEVSTRSRRYQAKERKEIVANLLTSYQGNEGEKSKQAGIEERSDQEPWYSAIPFLACSSFGMLRFWHTPILATNGSVFGNSFGFT</sequence>
<proteinExistence type="predicted"/>
<evidence type="ECO:0000256" key="3">
    <source>
        <dbReference type="ARBA" id="ARBA00022833"/>
    </source>
</evidence>
<evidence type="ECO:0000256" key="1">
    <source>
        <dbReference type="ARBA" id="ARBA00022723"/>
    </source>
</evidence>
<reference evidence="9" key="1">
    <citation type="journal article" date="2015" name="Proc. Natl. Acad. Sci. U.S.A.">
        <title>Genome sequence of the Asian Tiger mosquito, Aedes albopictus, reveals insights into its biology, genetics, and evolution.</title>
        <authorList>
            <person name="Chen X.G."/>
            <person name="Jiang X."/>
            <person name="Gu J."/>
            <person name="Xu M."/>
            <person name="Wu Y."/>
            <person name="Deng Y."/>
            <person name="Zhang C."/>
            <person name="Bonizzoni M."/>
            <person name="Dermauw W."/>
            <person name="Vontas J."/>
            <person name="Armbruster P."/>
            <person name="Huang X."/>
            <person name="Yang Y."/>
            <person name="Zhang H."/>
            <person name="He W."/>
            <person name="Peng H."/>
            <person name="Liu Y."/>
            <person name="Wu K."/>
            <person name="Chen J."/>
            <person name="Lirakis M."/>
            <person name="Topalis P."/>
            <person name="Van Leeuwen T."/>
            <person name="Hall A.B."/>
            <person name="Jiang X."/>
            <person name="Thorpe C."/>
            <person name="Mueller R.L."/>
            <person name="Sun C."/>
            <person name="Waterhouse R.M."/>
            <person name="Yan G."/>
            <person name="Tu Z.J."/>
            <person name="Fang X."/>
            <person name="James A.A."/>
        </authorList>
    </citation>
    <scope>NUCLEOTIDE SEQUENCE [LARGE SCALE GENOMIC DNA]</scope>
    <source>
        <strain evidence="9">Foshan</strain>
    </source>
</reference>
<dbReference type="InterPro" id="IPR052224">
    <property type="entry name" value="THAP_domain_protein"/>
</dbReference>
<dbReference type="Proteomes" id="UP000069940">
    <property type="component" value="Unassembled WGS sequence"/>
</dbReference>
<dbReference type="SMART" id="SM00980">
    <property type="entry name" value="THAP"/>
    <property type="match status" value="1"/>
</dbReference>
<evidence type="ECO:0000256" key="5">
    <source>
        <dbReference type="PROSITE-ProRule" id="PRU00309"/>
    </source>
</evidence>
<feature type="domain" description="THAP-type" evidence="7">
    <location>
        <begin position="1"/>
        <end position="91"/>
    </location>
</feature>
<keyword evidence="1" id="KW-0479">Metal-binding</keyword>
<keyword evidence="4 5" id="KW-0238">DNA-binding</keyword>
<keyword evidence="9" id="KW-1185">Reference proteome</keyword>
<dbReference type="InterPro" id="IPR038441">
    <property type="entry name" value="THAP_Znf_sf"/>
</dbReference>
<dbReference type="Gene3D" id="6.20.210.20">
    <property type="entry name" value="THAP domain"/>
    <property type="match status" value="1"/>
</dbReference>
<dbReference type="RefSeq" id="XP_019559573.3">
    <property type="nucleotide sequence ID" value="XM_019704028.3"/>
</dbReference>
<dbReference type="PANTHER" id="PTHR46927:SF3">
    <property type="entry name" value="THAP-TYPE DOMAIN-CONTAINING PROTEIN"/>
    <property type="match status" value="1"/>
</dbReference>
<evidence type="ECO:0000259" key="7">
    <source>
        <dbReference type="PROSITE" id="PS50950"/>
    </source>
</evidence>
<name>A0ABM1YMS0_AEDAL</name>
<keyword evidence="2 5" id="KW-0863">Zinc-finger</keyword>
<dbReference type="SMART" id="SM00692">
    <property type="entry name" value="DM3"/>
    <property type="match status" value="1"/>
</dbReference>
<evidence type="ECO:0000256" key="4">
    <source>
        <dbReference type="ARBA" id="ARBA00023125"/>
    </source>
</evidence>
<dbReference type="PANTHER" id="PTHR46927">
    <property type="entry name" value="AGAP005574-PA"/>
    <property type="match status" value="1"/>
</dbReference>
<dbReference type="InterPro" id="IPR006612">
    <property type="entry name" value="THAP_Znf"/>
</dbReference>
<organism evidence="8 9">
    <name type="scientific">Aedes albopictus</name>
    <name type="common">Asian tiger mosquito</name>
    <name type="synonym">Stegomyia albopicta</name>
    <dbReference type="NCBI Taxonomy" id="7160"/>
    <lineage>
        <taxon>Eukaryota</taxon>
        <taxon>Metazoa</taxon>
        <taxon>Ecdysozoa</taxon>
        <taxon>Arthropoda</taxon>
        <taxon>Hexapoda</taxon>
        <taxon>Insecta</taxon>
        <taxon>Pterygota</taxon>
        <taxon>Neoptera</taxon>
        <taxon>Endopterygota</taxon>
        <taxon>Diptera</taxon>
        <taxon>Nematocera</taxon>
        <taxon>Culicoidea</taxon>
        <taxon>Culicidae</taxon>
        <taxon>Culicinae</taxon>
        <taxon>Aedini</taxon>
        <taxon>Aedes</taxon>
        <taxon>Stegomyia</taxon>
    </lineage>
</organism>
<dbReference type="SUPFAM" id="SSF57716">
    <property type="entry name" value="Glucocorticoid receptor-like (DNA-binding domain)"/>
    <property type="match status" value="1"/>
</dbReference>
<dbReference type="EnsemblMetazoa" id="AALFPA23_010562.R14806">
    <property type="protein sequence ID" value="AALFPA23_010562.P14806"/>
    <property type="gene ID" value="AALFPA23_010562"/>
</dbReference>
<reference evidence="8" key="2">
    <citation type="submission" date="2025-05" db="UniProtKB">
        <authorList>
            <consortium name="EnsemblMetazoa"/>
        </authorList>
    </citation>
    <scope>IDENTIFICATION</scope>
    <source>
        <strain evidence="8">Foshan</strain>
    </source>
</reference>
<evidence type="ECO:0000256" key="6">
    <source>
        <dbReference type="SAM" id="MobiDB-lite"/>
    </source>
</evidence>
<evidence type="ECO:0000313" key="9">
    <source>
        <dbReference type="Proteomes" id="UP000069940"/>
    </source>
</evidence>
<accession>A0ABM1YMS0</accession>
<evidence type="ECO:0000256" key="2">
    <source>
        <dbReference type="ARBA" id="ARBA00022771"/>
    </source>
</evidence>